<dbReference type="EMBL" id="KN275960">
    <property type="protein sequence ID" value="EEH47592.2"/>
    <property type="molecule type" value="Genomic_DNA"/>
</dbReference>
<evidence type="ECO:0000313" key="2">
    <source>
        <dbReference type="Proteomes" id="UP000001628"/>
    </source>
</evidence>
<dbReference type="Proteomes" id="UP000001628">
    <property type="component" value="Unassembled WGS sequence"/>
</dbReference>
<organism evidence="1 2">
    <name type="scientific">Paracoccidioides brasiliensis (strain Pb18)</name>
    <dbReference type="NCBI Taxonomy" id="502780"/>
    <lineage>
        <taxon>Eukaryota</taxon>
        <taxon>Fungi</taxon>
        <taxon>Dikarya</taxon>
        <taxon>Ascomycota</taxon>
        <taxon>Pezizomycotina</taxon>
        <taxon>Eurotiomycetes</taxon>
        <taxon>Eurotiomycetidae</taxon>
        <taxon>Onygenales</taxon>
        <taxon>Ajellomycetaceae</taxon>
        <taxon>Paracoccidioides</taxon>
    </lineage>
</organism>
<dbReference type="RefSeq" id="XP_010759140.1">
    <property type="nucleotide sequence ID" value="XM_010760838.1"/>
</dbReference>
<dbReference type="KEGG" id="pbn:PADG_03676"/>
<keyword evidence="2" id="KW-1185">Reference proteome</keyword>
<dbReference type="InterPro" id="IPR027796">
    <property type="entry name" value="OTT_1508_deam-like"/>
</dbReference>
<dbReference type="AlphaFoldDB" id="C1G8U0"/>
<dbReference type="Pfam" id="PF14441">
    <property type="entry name" value="OTT_1508_deam"/>
    <property type="match status" value="1"/>
</dbReference>
<accession>C1G8U0</accession>
<protein>
    <submittedName>
        <fullName evidence="1">Uncharacterized protein</fullName>
    </submittedName>
</protein>
<reference evidence="1 2" key="1">
    <citation type="journal article" date="2011" name="PLoS Genet.">
        <title>Comparative genomic analysis of human fungal pathogens causing paracoccidioidomycosis.</title>
        <authorList>
            <person name="Desjardins C.A."/>
            <person name="Champion M.D."/>
            <person name="Holder J.W."/>
            <person name="Muszewska A."/>
            <person name="Goldberg J."/>
            <person name="Bailao A.M."/>
            <person name="Brigido M.M."/>
            <person name="Ferreira M.E."/>
            <person name="Garcia A.M."/>
            <person name="Grynberg M."/>
            <person name="Gujja S."/>
            <person name="Heiman D.I."/>
            <person name="Henn M.R."/>
            <person name="Kodira C.D."/>
            <person name="Leon-Narvaez H."/>
            <person name="Longo L.V."/>
            <person name="Ma L.J."/>
            <person name="Malavazi I."/>
            <person name="Matsuo A.L."/>
            <person name="Morais F.V."/>
            <person name="Pereira M."/>
            <person name="Rodriguez-Brito S."/>
            <person name="Sakthikumar S."/>
            <person name="Salem-Izacc S.M."/>
            <person name="Sykes S.M."/>
            <person name="Teixeira M.M."/>
            <person name="Vallejo M.C."/>
            <person name="Walter M.E."/>
            <person name="Yandava C."/>
            <person name="Young S."/>
            <person name="Zeng Q."/>
            <person name="Zucker J."/>
            <person name="Felipe M.S."/>
            <person name="Goldman G.H."/>
            <person name="Haas B.J."/>
            <person name="McEwen J.G."/>
            <person name="Nino-Vega G."/>
            <person name="Puccia R."/>
            <person name="San-Blas G."/>
            <person name="Soares C.M."/>
            <person name="Birren B.W."/>
            <person name="Cuomo C.A."/>
        </authorList>
    </citation>
    <scope>NUCLEOTIDE SEQUENCE [LARGE SCALE GENOMIC DNA]</scope>
    <source>
        <strain evidence="1 2">Pb18</strain>
    </source>
</reference>
<proteinExistence type="predicted"/>
<dbReference type="InParanoid" id="C1G8U0"/>
<dbReference type="STRING" id="502780.C1G8U0"/>
<dbReference type="GeneID" id="22582944"/>
<dbReference type="OMA" id="CIACWEF"/>
<evidence type="ECO:0000313" key="1">
    <source>
        <dbReference type="EMBL" id="EEH47592.2"/>
    </source>
</evidence>
<name>C1G8U0_PARBD</name>
<dbReference type="OrthoDB" id="5308969at2759"/>
<dbReference type="HOGENOM" id="CLU_605433_0_0_1"/>
<gene>
    <name evidence="1" type="ORF">PADG_03676</name>
</gene>
<dbReference type="VEuPathDB" id="FungiDB:PADG_03676"/>
<sequence length="487" mass="54850">MPKTAADVELLVALLTEVDGQDPPRRECMALDDPIHDRMTVVLDAVANVLVSKPKGEVIAVGFQQRQEPDREIILTVASNSNLPDCTLQHARFLLDKLHKLGREFADFRLKTTAPDNQSDDWVSSPWIDEHQLPDDLLEKSNLFRKDAFLFSLPKLRQRLNKPWARMSLASAFIEYVDAVDSISHSKDLDNRELIGHLRLIRDVLNFALPVVNQNNNHDPEDMAKLVDGMGQVDDALQEIQKIKAWEAKLFAIAETEFPLERFLKKAVSLSRAVDTLLKYAKSPRLYRRYLDRTKIHVQQLSNAPRPISLLTTGDWNDVCKEALLHHAATSLLELITEDCSRPGAVIRSRFENQDTIQAPVHCECAVALHLLASGQAIPYIGVSKLSCLACALFLKCLSRTGHQFCTKGSHAKAYFPWKYPDIEIAGSPISEGHRAEILESFYESLSEIYVSRLQAREKLRKLSNSSAEIASGGSRKYKFSFRKTAA</sequence>
<dbReference type="eggNOG" id="ENOG502S8AN">
    <property type="taxonomic scope" value="Eukaryota"/>
</dbReference>